<feature type="domain" description="NADAR" evidence="3">
    <location>
        <begin position="176"/>
        <end position="308"/>
    </location>
</feature>
<feature type="region of interest" description="Disordered" evidence="2">
    <location>
        <begin position="340"/>
        <end position="388"/>
    </location>
</feature>
<feature type="coiled-coil region" evidence="1">
    <location>
        <begin position="88"/>
        <end position="122"/>
    </location>
</feature>
<name>A0A914WXR5_9BILA</name>
<protein>
    <submittedName>
        <fullName evidence="5">NADAR domain-containing protein</fullName>
    </submittedName>
</protein>
<evidence type="ECO:0000313" key="5">
    <source>
        <dbReference type="WBParaSite" id="PSAMB.scaffold5661size11166.g27056.t1"/>
    </source>
</evidence>
<dbReference type="Gene3D" id="1.10.357.40">
    <property type="entry name" value="YbiA-like"/>
    <property type="match status" value="1"/>
</dbReference>
<feature type="compositionally biased region" description="Gly residues" evidence="2">
    <location>
        <begin position="345"/>
        <end position="380"/>
    </location>
</feature>
<evidence type="ECO:0000259" key="3">
    <source>
        <dbReference type="Pfam" id="PF08719"/>
    </source>
</evidence>
<dbReference type="SUPFAM" id="SSF143990">
    <property type="entry name" value="YbiA-like"/>
    <property type="match status" value="1"/>
</dbReference>
<proteinExistence type="predicted"/>
<organism evidence="4 5">
    <name type="scientific">Plectus sambesii</name>
    <dbReference type="NCBI Taxonomy" id="2011161"/>
    <lineage>
        <taxon>Eukaryota</taxon>
        <taxon>Metazoa</taxon>
        <taxon>Ecdysozoa</taxon>
        <taxon>Nematoda</taxon>
        <taxon>Chromadorea</taxon>
        <taxon>Plectida</taxon>
        <taxon>Plectina</taxon>
        <taxon>Plectoidea</taxon>
        <taxon>Plectidae</taxon>
        <taxon>Plectus</taxon>
    </lineage>
</organism>
<dbReference type="WBParaSite" id="PSAMB.scaffold5661size11166.g27056.t1">
    <property type="protein sequence ID" value="PSAMB.scaffold5661size11166.g27056.t1"/>
    <property type="gene ID" value="PSAMB.scaffold5661size11166.g27056"/>
</dbReference>
<dbReference type="InterPro" id="IPR012816">
    <property type="entry name" value="NADAR"/>
</dbReference>
<dbReference type="InterPro" id="IPR037238">
    <property type="entry name" value="YbiA-like_sf"/>
</dbReference>
<keyword evidence="4" id="KW-1185">Reference proteome</keyword>
<dbReference type="Pfam" id="PF08719">
    <property type="entry name" value="NADAR"/>
    <property type="match status" value="1"/>
</dbReference>
<dbReference type="AlphaFoldDB" id="A0A914WXR5"/>
<accession>A0A914WXR5</accession>
<keyword evidence="1" id="KW-0175">Coiled coil</keyword>
<sequence length="388" mass="42881">MSFGGTGRTVGGYGEFAEGGLGNYNNFSANDDAMGEDKPAPQPLSAGVARNGNRSGMGGFGGGGMSSAALQQELHWLKQDNHQIKGAVILLEKDRDNLRHAIRKLKVENSRIKLKMKRMAEAIKAGGGAADSMDSAATEVSDLLNDLDYDDIGRDFILVGGPQDPFSLRFEATIRDAAGIEHKSAERYYWYKMAETFGDTETMAKILAAPNTIKAEEAMKEIKGFDETTWNLLKMQVWEEGQQLKMDQVRWIQNLLVYTDKTYIAVASQDKVFGTGWRKNREEANKSQFWDGENGGGKALMRMRDQFRTSHAWAGPYEEQETEKKHTELKRDVWRRFDSNKQSGFRGGARGGARGGMGRAAGPYGGRGRRGGGLGYGGRGSYPSRRNF</sequence>
<reference evidence="5" key="1">
    <citation type="submission" date="2022-11" db="UniProtKB">
        <authorList>
            <consortium name="WormBaseParasite"/>
        </authorList>
    </citation>
    <scope>IDENTIFICATION</scope>
</reference>
<evidence type="ECO:0000256" key="2">
    <source>
        <dbReference type="SAM" id="MobiDB-lite"/>
    </source>
</evidence>
<evidence type="ECO:0000256" key="1">
    <source>
        <dbReference type="SAM" id="Coils"/>
    </source>
</evidence>
<dbReference type="CDD" id="cd15457">
    <property type="entry name" value="NADAR"/>
    <property type="match status" value="1"/>
</dbReference>
<dbReference type="Proteomes" id="UP000887566">
    <property type="component" value="Unplaced"/>
</dbReference>
<evidence type="ECO:0000313" key="4">
    <source>
        <dbReference type="Proteomes" id="UP000887566"/>
    </source>
</evidence>